<reference evidence="2 3" key="1">
    <citation type="journal article" date="2012" name="J. Bacteriol.">
        <title>Genome Sequence of n-Alkane-Degrading Hydrocarboniphaga effusa Strain AP103T (ATCC BAA-332T).</title>
        <authorList>
            <person name="Chang H.K."/>
            <person name="Zylstra G.J."/>
            <person name="Chae J.C."/>
        </authorList>
    </citation>
    <scope>NUCLEOTIDE SEQUENCE [LARGE SCALE GENOMIC DNA]</scope>
    <source>
        <strain evidence="2 3">AP103</strain>
    </source>
</reference>
<protein>
    <submittedName>
        <fullName evidence="2">Uncharacterized protein</fullName>
    </submittedName>
</protein>
<dbReference type="Proteomes" id="UP000003704">
    <property type="component" value="Unassembled WGS sequence"/>
</dbReference>
<organism evidence="2 3">
    <name type="scientific">Hydrocarboniphaga effusa AP103</name>
    <dbReference type="NCBI Taxonomy" id="1172194"/>
    <lineage>
        <taxon>Bacteria</taxon>
        <taxon>Pseudomonadati</taxon>
        <taxon>Pseudomonadota</taxon>
        <taxon>Gammaproteobacteria</taxon>
        <taxon>Nevskiales</taxon>
        <taxon>Nevskiaceae</taxon>
        <taxon>Hydrocarboniphaga</taxon>
    </lineage>
</organism>
<dbReference type="EMBL" id="AKGD01000004">
    <property type="protein sequence ID" value="EIT67963.1"/>
    <property type="molecule type" value="Genomic_DNA"/>
</dbReference>
<dbReference type="AlphaFoldDB" id="I8T2T2"/>
<proteinExistence type="predicted"/>
<keyword evidence="3" id="KW-1185">Reference proteome</keyword>
<feature type="transmembrane region" description="Helical" evidence="1">
    <location>
        <begin position="65"/>
        <end position="90"/>
    </location>
</feature>
<comment type="caution">
    <text evidence="2">The sequence shown here is derived from an EMBL/GenBank/DDBJ whole genome shotgun (WGS) entry which is preliminary data.</text>
</comment>
<keyword evidence="1" id="KW-0472">Membrane</keyword>
<keyword evidence="1" id="KW-1133">Transmembrane helix</keyword>
<sequence>MMPIYVPASIGQFLLWALALLLLGFGLLFVGASALAPSVDAQHGLFARRERIVKEVLKRDPDDPWHRFYMGALIPLLIVVVGFLYAILLWRA</sequence>
<accession>I8T2T2</accession>
<gene>
    <name evidence="2" type="ORF">WQQ_43980</name>
</gene>
<name>I8T2T2_9GAMM</name>
<evidence type="ECO:0000313" key="2">
    <source>
        <dbReference type="EMBL" id="EIT67963.1"/>
    </source>
</evidence>
<evidence type="ECO:0000313" key="3">
    <source>
        <dbReference type="Proteomes" id="UP000003704"/>
    </source>
</evidence>
<keyword evidence="1" id="KW-0812">Transmembrane</keyword>
<evidence type="ECO:0000256" key="1">
    <source>
        <dbReference type="SAM" id="Phobius"/>
    </source>
</evidence>